<feature type="transmembrane region" description="Helical" evidence="1">
    <location>
        <begin position="383"/>
        <end position="401"/>
    </location>
</feature>
<keyword evidence="1" id="KW-0472">Membrane</keyword>
<dbReference type="AlphaFoldDB" id="A0A6M0LI67"/>
<sequence length="567" mass="64503">MREAIDNKKIIFKVIIGIFVLVWSFNVLNVGFYVDENGLLSIYKGFYQGQRLFTDSWEALQTGGILAYPLLALYYQVLAPLFASAGINIGLVLYMRIVYTICRLLVAIYLYFTIKKTVYEDGAFAASIFYYMFVMGWKNFSYKSYCDLAIMLLICFIIRYQETKKNWYFIFAGIATCVAILAYPTMIIMAFAITALLIVGIYRNEIQKQSLALYIITCFVIGIAVVVYIQCTSGLGNVLNQIGNLGDQDYENGLLYRLGVLLVSYLVFAVIAYLPICAIAIIRRFRYVSEVAEAIVLTLYWFGFLAAVCLVRINSISNSRFIYAILILFFWFPYLAFERKDNEFTRIGAYNNTNSDELYVLWVMFAVSAVSQFVWSLSTNQDITVPGHMAVYVVVADILIITKNKEILSGLVGLINLVALFFMGFWVAEHNGGYEDVLSLRYMVTDGELKGIILLPEDYDANEICYRLVTENVTEDDRLLVAFGSNSTGYLNSNAKQGTYTVFARTQLNTKLLDYYEINPQNQADYVLIDKGNPKYESFLENETGKYLVENYSTVVAEEGDFVLLSR</sequence>
<keyword evidence="1" id="KW-0812">Transmembrane</keyword>
<dbReference type="EMBL" id="VTVE01000003">
    <property type="protein sequence ID" value="NEX02258.1"/>
    <property type="molecule type" value="Genomic_DNA"/>
</dbReference>
<evidence type="ECO:0000313" key="4">
    <source>
        <dbReference type="Proteomes" id="UP000473091"/>
    </source>
</evidence>
<feature type="transmembrane region" description="Helical" evidence="1">
    <location>
        <begin position="118"/>
        <end position="137"/>
    </location>
</feature>
<reference evidence="3 4" key="1">
    <citation type="submission" date="2019-09" db="EMBL/GenBank/DDBJ databases">
        <authorList>
            <person name="Pidcock S.E."/>
            <person name="Huws S.A."/>
        </authorList>
    </citation>
    <scope>NUCLEOTIDE SEQUENCE [LARGE SCALE GENOMIC DNA]</scope>
    <source>
        <strain evidence="3 4">MZ8</strain>
    </source>
</reference>
<dbReference type="RefSeq" id="WP_090488652.1">
    <property type="nucleotide sequence ID" value="NZ_VTVE01000003.1"/>
</dbReference>
<evidence type="ECO:0000313" key="3">
    <source>
        <dbReference type="EMBL" id="NEX02258.1"/>
    </source>
</evidence>
<accession>A0A6M0LI67</accession>
<gene>
    <name evidence="3" type="ORF">F0Q01_10255</name>
</gene>
<feature type="transmembrane region" description="Helical" evidence="1">
    <location>
        <begin position="167"/>
        <end position="199"/>
    </location>
</feature>
<keyword evidence="3" id="KW-0808">Transferase</keyword>
<feature type="transmembrane region" description="Helical" evidence="1">
    <location>
        <begin position="65"/>
        <end position="84"/>
    </location>
</feature>
<dbReference type="GO" id="GO:0016740">
    <property type="term" value="F:transferase activity"/>
    <property type="evidence" value="ECO:0007669"/>
    <property type="project" value="UniProtKB-KW"/>
</dbReference>
<comment type="caution">
    <text evidence="3">The sequence shown here is derived from an EMBL/GenBank/DDBJ whole genome shotgun (WGS) entry which is preliminary data.</text>
</comment>
<dbReference type="InterPro" id="IPR038731">
    <property type="entry name" value="RgtA/B/C-like"/>
</dbReference>
<feature type="transmembrane region" description="Helical" evidence="1">
    <location>
        <begin position="320"/>
        <end position="337"/>
    </location>
</feature>
<feature type="transmembrane region" description="Helical" evidence="1">
    <location>
        <begin position="408"/>
        <end position="428"/>
    </location>
</feature>
<feature type="transmembrane region" description="Helical" evidence="1">
    <location>
        <begin position="91"/>
        <end position="112"/>
    </location>
</feature>
<feature type="domain" description="Glycosyltransferase RgtA/B/C/D-like" evidence="2">
    <location>
        <begin position="95"/>
        <end position="228"/>
    </location>
</feature>
<proteinExistence type="predicted"/>
<feature type="transmembrane region" description="Helical" evidence="1">
    <location>
        <begin position="12"/>
        <end position="34"/>
    </location>
</feature>
<keyword evidence="1" id="KW-1133">Transmembrane helix</keyword>
<organism evidence="3 4">
    <name type="scientific">Pseudobutyrivibrio xylanivorans</name>
    <dbReference type="NCBI Taxonomy" id="185007"/>
    <lineage>
        <taxon>Bacteria</taxon>
        <taxon>Bacillati</taxon>
        <taxon>Bacillota</taxon>
        <taxon>Clostridia</taxon>
        <taxon>Lachnospirales</taxon>
        <taxon>Lachnospiraceae</taxon>
        <taxon>Pseudobutyrivibrio</taxon>
    </lineage>
</organism>
<feature type="transmembrane region" description="Helical" evidence="1">
    <location>
        <begin position="254"/>
        <end position="282"/>
    </location>
</feature>
<protein>
    <submittedName>
        <fullName evidence="3">Glycosyltransferase family 39 protein</fullName>
    </submittedName>
</protein>
<feature type="transmembrane region" description="Helical" evidence="1">
    <location>
        <begin position="358"/>
        <end position="377"/>
    </location>
</feature>
<dbReference type="Pfam" id="PF13231">
    <property type="entry name" value="PMT_2"/>
    <property type="match status" value="1"/>
</dbReference>
<dbReference type="Proteomes" id="UP000473091">
    <property type="component" value="Unassembled WGS sequence"/>
</dbReference>
<evidence type="ECO:0000256" key="1">
    <source>
        <dbReference type="SAM" id="Phobius"/>
    </source>
</evidence>
<reference evidence="3 4" key="2">
    <citation type="submission" date="2020-03" db="EMBL/GenBank/DDBJ databases">
        <title>Investigating the evolutionary divergence of the Butyrivibrio group.</title>
        <authorList>
            <person name="Skvortsov T."/>
            <person name="Santos F.G."/>
            <person name="Ting K.S."/>
            <person name="Creevey C.J."/>
        </authorList>
    </citation>
    <scope>NUCLEOTIDE SEQUENCE [LARGE SCALE GENOMIC DNA]</scope>
    <source>
        <strain evidence="3 4">MZ8</strain>
    </source>
</reference>
<feature type="transmembrane region" description="Helical" evidence="1">
    <location>
        <begin position="294"/>
        <end position="314"/>
    </location>
</feature>
<evidence type="ECO:0000259" key="2">
    <source>
        <dbReference type="Pfam" id="PF13231"/>
    </source>
</evidence>
<name>A0A6M0LI67_PSEXY</name>
<feature type="transmembrane region" description="Helical" evidence="1">
    <location>
        <begin position="211"/>
        <end position="229"/>
    </location>
</feature>